<protein>
    <submittedName>
        <fullName evidence="1">Uncharacterized protein</fullName>
    </submittedName>
</protein>
<accession>A0A380MUJ7</accession>
<evidence type="ECO:0000313" key="1">
    <source>
        <dbReference type="EMBL" id="SUO95027.1"/>
    </source>
</evidence>
<evidence type="ECO:0000313" key="2">
    <source>
        <dbReference type="Proteomes" id="UP000254601"/>
    </source>
</evidence>
<keyword evidence="2" id="KW-1185">Reference proteome</keyword>
<dbReference type="RefSeq" id="WP_072576728.1">
    <property type="nucleotide sequence ID" value="NZ_LWHB01000093.1"/>
</dbReference>
<gene>
    <name evidence="1" type="ORF">NCTC13337_01053</name>
</gene>
<dbReference type="Proteomes" id="UP000254601">
    <property type="component" value="Unassembled WGS sequence"/>
</dbReference>
<organism evidence="1 2">
    <name type="scientific">Suttonella ornithocola</name>
    <dbReference type="NCBI Taxonomy" id="279832"/>
    <lineage>
        <taxon>Bacteria</taxon>
        <taxon>Pseudomonadati</taxon>
        <taxon>Pseudomonadota</taxon>
        <taxon>Gammaproteobacteria</taxon>
        <taxon>Cardiobacteriales</taxon>
        <taxon>Cardiobacteriaceae</taxon>
        <taxon>Suttonella</taxon>
    </lineage>
</organism>
<sequence length="89" mass="9700">MTAASAEIDILKEKIGDLNDLTARADDKKAPEKNASILGIKLVSVDFQKLKKEAKNGKDVLVNDGAALKLPSIDVKSWENFAVKYSNLK</sequence>
<reference evidence="1 2" key="1">
    <citation type="submission" date="2018-06" db="EMBL/GenBank/DDBJ databases">
        <authorList>
            <consortium name="Pathogen Informatics"/>
            <person name="Doyle S."/>
        </authorList>
    </citation>
    <scope>NUCLEOTIDE SEQUENCE [LARGE SCALE GENOMIC DNA]</scope>
    <source>
        <strain evidence="1 2">NCTC13337</strain>
    </source>
</reference>
<name>A0A380MUJ7_9GAMM</name>
<dbReference type="AlphaFoldDB" id="A0A380MUJ7"/>
<dbReference type="EMBL" id="UHIC01000001">
    <property type="protein sequence ID" value="SUO95027.1"/>
    <property type="molecule type" value="Genomic_DNA"/>
</dbReference>
<proteinExistence type="predicted"/>